<keyword evidence="4" id="KW-1185">Reference proteome</keyword>
<dbReference type="EMBL" id="CAMXCT020006661">
    <property type="protein sequence ID" value="CAL1171259.1"/>
    <property type="molecule type" value="Genomic_DNA"/>
</dbReference>
<dbReference type="EMBL" id="CAMXCT020005507">
    <property type="protein sequence ID" value="CAL1165893.1"/>
    <property type="molecule type" value="Genomic_DNA"/>
</dbReference>
<reference evidence="3" key="2">
    <citation type="submission" date="2024-04" db="EMBL/GenBank/DDBJ databases">
        <authorList>
            <person name="Chen Y."/>
            <person name="Shah S."/>
            <person name="Dougan E. K."/>
            <person name="Thang M."/>
            <person name="Chan C."/>
        </authorList>
    </citation>
    <scope>NUCLEOTIDE SEQUENCE [LARGE SCALE GENOMIC DNA]</scope>
</reference>
<proteinExistence type="predicted"/>
<dbReference type="EMBL" id="CAMXCT030005507">
    <property type="protein sequence ID" value="CAL4799830.1"/>
    <property type="molecule type" value="Genomic_DNA"/>
</dbReference>
<accession>A0A9P1GN54</accession>
<evidence type="ECO:0000313" key="4">
    <source>
        <dbReference type="Proteomes" id="UP001152797"/>
    </source>
</evidence>
<evidence type="ECO:0000313" key="2">
    <source>
        <dbReference type="EMBL" id="CAI4017884.1"/>
    </source>
</evidence>
<dbReference type="Proteomes" id="UP001152797">
    <property type="component" value="Unassembled WGS sequence"/>
</dbReference>
<evidence type="ECO:0000313" key="3">
    <source>
        <dbReference type="EMBL" id="CAL1165893.1"/>
    </source>
</evidence>
<reference evidence="2" key="1">
    <citation type="submission" date="2022-10" db="EMBL/GenBank/DDBJ databases">
        <authorList>
            <person name="Chen Y."/>
            <person name="Dougan E. K."/>
            <person name="Chan C."/>
            <person name="Rhodes N."/>
            <person name="Thang M."/>
        </authorList>
    </citation>
    <scope>NUCLEOTIDE SEQUENCE</scope>
</reference>
<evidence type="ECO:0000313" key="1">
    <source>
        <dbReference type="EMBL" id="CAI4012518.1"/>
    </source>
</evidence>
<dbReference type="EMBL" id="CAMXCT010005507">
    <property type="protein sequence ID" value="CAI4012518.1"/>
    <property type="molecule type" value="Genomic_DNA"/>
</dbReference>
<name>A0A9P1GN54_9DINO</name>
<dbReference type="AlphaFoldDB" id="A0A9P1GN54"/>
<comment type="caution">
    <text evidence="2">The sequence shown here is derived from an EMBL/GenBank/DDBJ whole genome shotgun (WGS) entry which is preliminary data.</text>
</comment>
<sequence length="49" mass="5490">MAEDLLQPWDHQPRGVFQQETTIFLSQLLGATETSEFCFPGASPEGFTM</sequence>
<dbReference type="EMBL" id="CAMXCT030006661">
    <property type="protein sequence ID" value="CAL4805196.1"/>
    <property type="molecule type" value="Genomic_DNA"/>
</dbReference>
<gene>
    <name evidence="1" type="ORF">C1SCF055_LOCUS37572</name>
    <name evidence="2" type="ORF">C1SCF055_LOCUS42495</name>
</gene>
<organism evidence="2">
    <name type="scientific">Cladocopium goreaui</name>
    <dbReference type="NCBI Taxonomy" id="2562237"/>
    <lineage>
        <taxon>Eukaryota</taxon>
        <taxon>Sar</taxon>
        <taxon>Alveolata</taxon>
        <taxon>Dinophyceae</taxon>
        <taxon>Suessiales</taxon>
        <taxon>Symbiodiniaceae</taxon>
        <taxon>Cladocopium</taxon>
    </lineage>
</organism>
<dbReference type="EMBL" id="CAMXCT010006661">
    <property type="protein sequence ID" value="CAI4017884.1"/>
    <property type="molecule type" value="Genomic_DNA"/>
</dbReference>
<protein>
    <submittedName>
        <fullName evidence="2">Uncharacterized protein</fullName>
    </submittedName>
</protein>